<evidence type="ECO:0000259" key="6">
    <source>
        <dbReference type="Pfam" id="PF00082"/>
    </source>
</evidence>
<dbReference type="PROSITE" id="PS51892">
    <property type="entry name" value="SUBTILASE"/>
    <property type="match status" value="1"/>
</dbReference>
<dbReference type="PANTHER" id="PTHR43806">
    <property type="entry name" value="PEPTIDASE S8"/>
    <property type="match status" value="1"/>
</dbReference>
<dbReference type="InterPro" id="IPR050131">
    <property type="entry name" value="Peptidase_S8_subtilisin-like"/>
</dbReference>
<organism evidence="7 8">
    <name type="scientific">Haliscomenobacter hydrossis (strain ATCC 27775 / DSM 1100 / LMG 10767 / O)</name>
    <dbReference type="NCBI Taxonomy" id="760192"/>
    <lineage>
        <taxon>Bacteria</taxon>
        <taxon>Pseudomonadati</taxon>
        <taxon>Bacteroidota</taxon>
        <taxon>Saprospiria</taxon>
        <taxon>Saprospirales</taxon>
        <taxon>Haliscomenobacteraceae</taxon>
        <taxon>Haliscomenobacter</taxon>
    </lineage>
</organism>
<dbReference type="InterPro" id="IPR015500">
    <property type="entry name" value="Peptidase_S8_subtilisin-rel"/>
</dbReference>
<gene>
    <name evidence="7" type="ordered locus">Halhy_1096</name>
</gene>
<feature type="active site" description="Charge relay system" evidence="5">
    <location>
        <position position="235"/>
    </location>
</feature>
<keyword evidence="8" id="KW-1185">Reference proteome</keyword>
<evidence type="ECO:0000256" key="3">
    <source>
        <dbReference type="ARBA" id="ARBA00022801"/>
    </source>
</evidence>
<feature type="active site" description="Charge relay system" evidence="5">
    <location>
        <position position="458"/>
    </location>
</feature>
<feature type="domain" description="Peptidase S8/S53" evidence="6">
    <location>
        <begin position="226"/>
        <end position="504"/>
    </location>
</feature>
<evidence type="ECO:0000313" key="7">
    <source>
        <dbReference type="EMBL" id="AEE48994.1"/>
    </source>
</evidence>
<keyword evidence="4 5" id="KW-0720">Serine protease</keyword>
<dbReference type="CDD" id="cd00306">
    <property type="entry name" value="Peptidases_S8_S53"/>
    <property type="match status" value="1"/>
</dbReference>
<accession>F4KRK5</accession>
<proteinExistence type="inferred from homology"/>
<reference key="2">
    <citation type="submission" date="2011-04" db="EMBL/GenBank/DDBJ databases">
        <title>Complete sequence of chromosome of Haliscomenobacter hydrossis DSM 1100.</title>
        <authorList>
            <consortium name="US DOE Joint Genome Institute (JGI-PGF)"/>
            <person name="Lucas S."/>
            <person name="Han J."/>
            <person name="Lapidus A."/>
            <person name="Bruce D."/>
            <person name="Goodwin L."/>
            <person name="Pitluck S."/>
            <person name="Peters L."/>
            <person name="Kyrpides N."/>
            <person name="Mavromatis K."/>
            <person name="Ivanova N."/>
            <person name="Ovchinnikova G."/>
            <person name="Pagani I."/>
            <person name="Daligault H."/>
            <person name="Detter J.C."/>
            <person name="Han C."/>
            <person name="Land M."/>
            <person name="Hauser L."/>
            <person name="Markowitz V."/>
            <person name="Cheng J.-F."/>
            <person name="Hugenholtz P."/>
            <person name="Woyke T."/>
            <person name="Wu D."/>
            <person name="Verbarg S."/>
            <person name="Frueling A."/>
            <person name="Brambilla E."/>
            <person name="Klenk H.-P."/>
            <person name="Eisen J.A."/>
        </authorList>
    </citation>
    <scope>NUCLEOTIDE SEQUENCE</scope>
    <source>
        <strain>DSM 1100</strain>
    </source>
</reference>
<name>F4KRK5_HALH1</name>
<feature type="active site" description="Charge relay system" evidence="5">
    <location>
        <position position="285"/>
    </location>
</feature>
<evidence type="ECO:0000313" key="8">
    <source>
        <dbReference type="Proteomes" id="UP000008461"/>
    </source>
</evidence>
<sequence>MTRKLTLLTVVLVFAFSCGKDGLNLDDAATNHYPGLKPQTRDQINQQALRLLNEHQKFEWRMVDAQTVWSANLLGDSIMCIGYQPANEKNLNQRLHEIDIQQKEWKQVREALINYIVAETNRQNPGKTLTAKDLMPFGEESVLPVIDIKVSSLGIIEKLRSLPEVRYVEPMGYSYNDERQRSDSGCSVTGNASIPAADYTNITPAAKQSWHHGVPRISTAWGNNSGRGITVALLDTGTPNPTSQPKLGSQFNSGLSTGRTLTRTGTYVSCWFCGTPDGPNDQCGHGTQMAGLIAAPRGNDGTPAGVAYNCNLLGIRVTSDVIVNTSSEKKGLADGLVIAGNNTSVKIISMSIGDIFSSGQVEDGVRYAYGKGKMLLAAAGTSTSITNWYGVIFPAWMAECIAVTGVKDGGLPLERCNTCHSGSDVEFVAVMQRKVDNNRTALTLAPSGNVPANVGGSSAATATTAGIAALIWATNPAQTRAQVYARMKANATWPTTRSSEYGFGIIDAGKAVTGL</sequence>
<dbReference type="Gene3D" id="3.40.50.200">
    <property type="entry name" value="Peptidase S8/S53 domain"/>
    <property type="match status" value="1"/>
</dbReference>
<dbReference type="InterPro" id="IPR036852">
    <property type="entry name" value="Peptidase_S8/S53_dom_sf"/>
</dbReference>
<dbReference type="STRING" id="760192.Halhy_1096"/>
<dbReference type="InterPro" id="IPR000209">
    <property type="entry name" value="Peptidase_S8/S53_dom"/>
</dbReference>
<dbReference type="PROSITE" id="PS51257">
    <property type="entry name" value="PROKAR_LIPOPROTEIN"/>
    <property type="match status" value="1"/>
</dbReference>
<evidence type="ECO:0000256" key="2">
    <source>
        <dbReference type="ARBA" id="ARBA00022670"/>
    </source>
</evidence>
<dbReference type="SUPFAM" id="SSF52743">
    <property type="entry name" value="Subtilisin-like"/>
    <property type="match status" value="1"/>
</dbReference>
<keyword evidence="2 5" id="KW-0645">Protease</keyword>
<dbReference type="RefSeq" id="WP_013763549.1">
    <property type="nucleotide sequence ID" value="NC_015510.1"/>
</dbReference>
<dbReference type="Pfam" id="PF00082">
    <property type="entry name" value="Peptidase_S8"/>
    <property type="match status" value="1"/>
</dbReference>
<dbReference type="EMBL" id="CP002691">
    <property type="protein sequence ID" value="AEE48994.1"/>
    <property type="molecule type" value="Genomic_DNA"/>
</dbReference>
<comment type="similarity">
    <text evidence="1 5">Belongs to the peptidase S8 family.</text>
</comment>
<dbReference type="Proteomes" id="UP000008461">
    <property type="component" value="Chromosome"/>
</dbReference>
<reference evidence="7 8" key="1">
    <citation type="journal article" date="2011" name="Stand. Genomic Sci.">
        <title>Complete genome sequence of Haliscomenobacter hydrossis type strain (O).</title>
        <authorList>
            <consortium name="US DOE Joint Genome Institute (JGI-PGF)"/>
            <person name="Daligault H."/>
            <person name="Lapidus A."/>
            <person name="Zeytun A."/>
            <person name="Nolan M."/>
            <person name="Lucas S."/>
            <person name="Del Rio T.G."/>
            <person name="Tice H."/>
            <person name="Cheng J.F."/>
            <person name="Tapia R."/>
            <person name="Han C."/>
            <person name="Goodwin L."/>
            <person name="Pitluck S."/>
            <person name="Liolios K."/>
            <person name="Pagani I."/>
            <person name="Ivanova N."/>
            <person name="Huntemann M."/>
            <person name="Mavromatis K."/>
            <person name="Mikhailova N."/>
            <person name="Pati A."/>
            <person name="Chen A."/>
            <person name="Palaniappan K."/>
            <person name="Land M."/>
            <person name="Hauser L."/>
            <person name="Brambilla E.M."/>
            <person name="Rohde M."/>
            <person name="Verbarg S."/>
            <person name="Goker M."/>
            <person name="Bristow J."/>
            <person name="Eisen J.A."/>
            <person name="Markowitz V."/>
            <person name="Hugenholtz P."/>
            <person name="Kyrpides N.C."/>
            <person name="Klenk H.P."/>
            <person name="Woyke T."/>
        </authorList>
    </citation>
    <scope>NUCLEOTIDE SEQUENCE [LARGE SCALE GENOMIC DNA]</scope>
    <source>
        <strain evidence="8">ATCC 27775 / DSM 1100 / LMG 10767 / O</strain>
    </source>
</reference>
<dbReference type="GO" id="GO:0004252">
    <property type="term" value="F:serine-type endopeptidase activity"/>
    <property type="evidence" value="ECO:0007669"/>
    <property type="project" value="UniProtKB-UniRule"/>
</dbReference>
<evidence type="ECO:0000256" key="4">
    <source>
        <dbReference type="ARBA" id="ARBA00022825"/>
    </source>
</evidence>
<dbReference type="eggNOG" id="COG1404">
    <property type="taxonomic scope" value="Bacteria"/>
</dbReference>
<dbReference type="PRINTS" id="PR00723">
    <property type="entry name" value="SUBTILISIN"/>
</dbReference>
<dbReference type="HOGENOM" id="CLU_039707_0_0_10"/>
<evidence type="ECO:0000256" key="5">
    <source>
        <dbReference type="PROSITE-ProRule" id="PRU01240"/>
    </source>
</evidence>
<dbReference type="PANTHER" id="PTHR43806:SF11">
    <property type="entry name" value="CEREVISIN-RELATED"/>
    <property type="match status" value="1"/>
</dbReference>
<evidence type="ECO:0000256" key="1">
    <source>
        <dbReference type="ARBA" id="ARBA00011073"/>
    </source>
</evidence>
<keyword evidence="3 5" id="KW-0378">Hydrolase</keyword>
<dbReference type="GO" id="GO:0006508">
    <property type="term" value="P:proteolysis"/>
    <property type="evidence" value="ECO:0007669"/>
    <property type="project" value="UniProtKB-KW"/>
</dbReference>
<protein>
    <submittedName>
        <fullName evidence="7">Peptidase S8 and S53 subtilisin kexin sedolisin</fullName>
    </submittedName>
</protein>
<dbReference type="OrthoDB" id="9798386at2"/>
<dbReference type="AlphaFoldDB" id="F4KRK5"/>
<dbReference type="KEGG" id="hhy:Halhy_1096"/>